<dbReference type="Proteomes" id="UP000756132">
    <property type="component" value="Chromosome 5"/>
</dbReference>
<evidence type="ECO:0000256" key="3">
    <source>
        <dbReference type="ARBA" id="ARBA00022801"/>
    </source>
</evidence>
<dbReference type="AlphaFoldDB" id="A0A9Q8LIR5"/>
<evidence type="ECO:0000256" key="2">
    <source>
        <dbReference type="ARBA" id="ARBA00022670"/>
    </source>
</evidence>
<gene>
    <name evidence="8" type="ORF">CLAFUR5_06171</name>
</gene>
<dbReference type="PROSITE" id="PS00138">
    <property type="entry name" value="SUBTILASE_SER"/>
    <property type="match status" value="1"/>
</dbReference>
<evidence type="ECO:0000259" key="7">
    <source>
        <dbReference type="Pfam" id="PF00082"/>
    </source>
</evidence>
<evidence type="ECO:0000256" key="6">
    <source>
        <dbReference type="SAM" id="MobiDB-lite"/>
    </source>
</evidence>
<reference evidence="8" key="2">
    <citation type="journal article" date="2022" name="Microb. Genom.">
        <title>A chromosome-scale genome assembly of the tomato pathogen Cladosporium fulvum reveals a compartmentalized genome architecture and the presence of a dispensable chromosome.</title>
        <authorList>
            <person name="Zaccaron A.Z."/>
            <person name="Chen L.H."/>
            <person name="Samaras A."/>
            <person name="Stergiopoulos I."/>
        </authorList>
    </citation>
    <scope>NUCLEOTIDE SEQUENCE</scope>
    <source>
        <strain evidence="8">Race5_Kim</strain>
    </source>
</reference>
<dbReference type="GeneID" id="71986049"/>
<name>A0A9Q8LIR5_PASFU</name>
<dbReference type="SUPFAM" id="SSF52743">
    <property type="entry name" value="Subtilisin-like"/>
    <property type="match status" value="1"/>
</dbReference>
<dbReference type="Pfam" id="PF00082">
    <property type="entry name" value="Peptidase_S8"/>
    <property type="match status" value="1"/>
</dbReference>
<evidence type="ECO:0000256" key="1">
    <source>
        <dbReference type="ARBA" id="ARBA00011073"/>
    </source>
</evidence>
<reference evidence="8" key="1">
    <citation type="submission" date="2021-12" db="EMBL/GenBank/DDBJ databases">
        <authorList>
            <person name="Zaccaron A."/>
            <person name="Stergiopoulos I."/>
        </authorList>
    </citation>
    <scope>NUCLEOTIDE SEQUENCE</scope>
    <source>
        <strain evidence="8">Race5_Kim</strain>
    </source>
</reference>
<dbReference type="OrthoDB" id="3797974at2759"/>
<dbReference type="PROSITE" id="PS00137">
    <property type="entry name" value="SUBTILASE_HIS"/>
    <property type="match status" value="1"/>
</dbReference>
<proteinExistence type="inferred from homology"/>
<keyword evidence="3" id="KW-0378">Hydrolase</keyword>
<dbReference type="Gene3D" id="3.40.50.200">
    <property type="entry name" value="Peptidase S8/S53 domain"/>
    <property type="match status" value="1"/>
</dbReference>
<dbReference type="PANTHER" id="PTHR43806:SF11">
    <property type="entry name" value="CEREVISIN-RELATED"/>
    <property type="match status" value="1"/>
</dbReference>
<feature type="region of interest" description="Disordered" evidence="6">
    <location>
        <begin position="120"/>
        <end position="145"/>
    </location>
</feature>
<evidence type="ECO:0000256" key="4">
    <source>
        <dbReference type="ARBA" id="ARBA00022825"/>
    </source>
</evidence>
<organism evidence="8 9">
    <name type="scientific">Passalora fulva</name>
    <name type="common">Tomato leaf mold</name>
    <name type="synonym">Cladosporium fulvum</name>
    <dbReference type="NCBI Taxonomy" id="5499"/>
    <lineage>
        <taxon>Eukaryota</taxon>
        <taxon>Fungi</taxon>
        <taxon>Dikarya</taxon>
        <taxon>Ascomycota</taxon>
        <taxon>Pezizomycotina</taxon>
        <taxon>Dothideomycetes</taxon>
        <taxon>Dothideomycetidae</taxon>
        <taxon>Mycosphaerellales</taxon>
        <taxon>Mycosphaerellaceae</taxon>
        <taxon>Fulvia</taxon>
    </lineage>
</organism>
<dbReference type="KEGG" id="ffu:CLAFUR5_06171"/>
<feature type="region of interest" description="Disordered" evidence="6">
    <location>
        <begin position="32"/>
        <end position="61"/>
    </location>
</feature>
<evidence type="ECO:0000313" key="8">
    <source>
        <dbReference type="EMBL" id="UJO18245.1"/>
    </source>
</evidence>
<dbReference type="EMBL" id="CP090167">
    <property type="protein sequence ID" value="UJO18245.1"/>
    <property type="molecule type" value="Genomic_DNA"/>
</dbReference>
<dbReference type="GO" id="GO:0006508">
    <property type="term" value="P:proteolysis"/>
    <property type="evidence" value="ECO:0007669"/>
    <property type="project" value="UniProtKB-KW"/>
</dbReference>
<feature type="compositionally biased region" description="Basic and acidic residues" evidence="6">
    <location>
        <begin position="121"/>
        <end position="138"/>
    </location>
</feature>
<comment type="caution">
    <text evidence="5">Lacks conserved residue(s) required for the propagation of feature annotation.</text>
</comment>
<dbReference type="InterPro" id="IPR000209">
    <property type="entry name" value="Peptidase_S8/S53_dom"/>
</dbReference>
<dbReference type="PRINTS" id="PR00723">
    <property type="entry name" value="SUBTILISIN"/>
</dbReference>
<dbReference type="InterPro" id="IPR023828">
    <property type="entry name" value="Peptidase_S8_Ser-AS"/>
</dbReference>
<keyword evidence="4" id="KW-0720">Serine protease</keyword>
<dbReference type="GO" id="GO:0004252">
    <property type="term" value="F:serine-type endopeptidase activity"/>
    <property type="evidence" value="ECO:0007669"/>
    <property type="project" value="InterPro"/>
</dbReference>
<evidence type="ECO:0000313" key="9">
    <source>
        <dbReference type="Proteomes" id="UP000756132"/>
    </source>
</evidence>
<accession>A0A9Q8LIR5</accession>
<dbReference type="InterPro" id="IPR050131">
    <property type="entry name" value="Peptidase_S8_subtilisin-like"/>
</dbReference>
<keyword evidence="2" id="KW-0645">Protease</keyword>
<sequence>MAQNATENSSDEFLVFPSFQPDVAFLKKLERRAPIDKDPTRGPQLKMIPATPPDGSPPATDVPFDPNTDELYRLDDSSGVNQWIYIINTGFDTSIPDLQANGREVTTFVVPPSFTLSESIPIDRRGPTDISDIGDRDASTNTFRGHGTGVASAAGGLEYGVTPRANLHLIKGKGSFCQPRGEGLTSHVAAGYTHQAIERAFGHIQGHYFGLRTNNGVTRAVINLSWGIARQDGAREVNRDSELGRLFDKFLSWAVDNDIVVVCAAGNFGRSAEQQVLGDFLPQRLASAGNNALITVGAVTGQGALWDQTTPPGPSRRDYGEPTLTGQHDIFAMGDNTIRYQGLGGQEKGSGEGEFGTSIAAPQVAATIAYLFQHPVNGLT</sequence>
<dbReference type="InterPro" id="IPR022398">
    <property type="entry name" value="Peptidase_S8_His-AS"/>
</dbReference>
<protein>
    <recommendedName>
        <fullName evidence="7">Peptidase S8/S53 domain-containing protein</fullName>
    </recommendedName>
</protein>
<dbReference type="InterPro" id="IPR015500">
    <property type="entry name" value="Peptidase_S8_subtilisin-rel"/>
</dbReference>
<dbReference type="InterPro" id="IPR036852">
    <property type="entry name" value="Peptidase_S8/S53_dom_sf"/>
</dbReference>
<comment type="similarity">
    <text evidence="1 5">Belongs to the peptidase S8 family.</text>
</comment>
<feature type="domain" description="Peptidase S8/S53" evidence="7">
    <location>
        <begin position="84"/>
        <end position="373"/>
    </location>
</feature>
<dbReference type="PANTHER" id="PTHR43806">
    <property type="entry name" value="PEPTIDASE S8"/>
    <property type="match status" value="1"/>
</dbReference>
<dbReference type="RefSeq" id="XP_047762611.1">
    <property type="nucleotide sequence ID" value="XM_047905319.1"/>
</dbReference>
<evidence type="ECO:0000256" key="5">
    <source>
        <dbReference type="PROSITE-ProRule" id="PRU01240"/>
    </source>
</evidence>
<dbReference type="PROSITE" id="PS51892">
    <property type="entry name" value="SUBTILASE"/>
    <property type="match status" value="1"/>
</dbReference>
<keyword evidence="9" id="KW-1185">Reference proteome</keyword>